<keyword evidence="5" id="KW-0796">Tight junction</keyword>
<evidence type="ECO:0000256" key="7">
    <source>
        <dbReference type="ARBA" id="ARBA00022475"/>
    </source>
</evidence>
<feature type="domain" description="PDZ" evidence="19">
    <location>
        <begin position="284"/>
        <end position="364"/>
    </location>
</feature>
<dbReference type="FunFam" id="3.40.50.300:FF:000469">
    <property type="entry name" value="MAGUK p55 subfamily member 5"/>
    <property type="match status" value="1"/>
</dbReference>
<dbReference type="SMART" id="SM00072">
    <property type="entry name" value="GuKc"/>
    <property type="match status" value="1"/>
</dbReference>
<feature type="region of interest" description="Disordered" evidence="16">
    <location>
        <begin position="32"/>
        <end position="58"/>
    </location>
</feature>
<dbReference type="InterPro" id="IPR014775">
    <property type="entry name" value="L27_C"/>
</dbReference>
<dbReference type="InterPro" id="IPR036028">
    <property type="entry name" value="SH3-like_dom_sf"/>
</dbReference>
<dbReference type="InterPro" id="IPR001452">
    <property type="entry name" value="SH3_domain"/>
</dbReference>
<evidence type="ECO:0000259" key="17">
    <source>
        <dbReference type="PROSITE" id="PS50002"/>
    </source>
</evidence>
<dbReference type="GO" id="GO:0005524">
    <property type="term" value="F:ATP binding"/>
    <property type="evidence" value="ECO:0007669"/>
    <property type="project" value="UniProtKB-KW"/>
</dbReference>
<dbReference type="InterPro" id="IPR036892">
    <property type="entry name" value="L27_dom_sf"/>
</dbReference>
<dbReference type="InterPro" id="IPR020590">
    <property type="entry name" value="Guanylate_kinase_CS"/>
</dbReference>
<dbReference type="InterPro" id="IPR008145">
    <property type="entry name" value="GK/Ca_channel_bsu"/>
</dbReference>
<dbReference type="Gene3D" id="3.40.50.300">
    <property type="entry name" value="P-loop containing nucleotide triphosphate hydrolases"/>
    <property type="match status" value="1"/>
</dbReference>
<dbReference type="InterPro" id="IPR036034">
    <property type="entry name" value="PDZ_sf"/>
</dbReference>
<evidence type="ECO:0000259" key="18">
    <source>
        <dbReference type="PROSITE" id="PS50052"/>
    </source>
</evidence>
<evidence type="ECO:0000256" key="4">
    <source>
        <dbReference type="ARBA" id="ARBA00007014"/>
    </source>
</evidence>
<dbReference type="InterPro" id="IPR001478">
    <property type="entry name" value="PDZ"/>
</dbReference>
<dbReference type="Pfam" id="PF00625">
    <property type="entry name" value="Guanylate_kin"/>
    <property type="match status" value="1"/>
</dbReference>
<evidence type="ECO:0000256" key="12">
    <source>
        <dbReference type="ARBA" id="ARBA00023136"/>
    </source>
</evidence>
<dbReference type="SMART" id="SM00569">
    <property type="entry name" value="L27"/>
    <property type="match status" value="2"/>
</dbReference>
<dbReference type="CDD" id="cd06798">
    <property type="entry name" value="PDZ_MPP5-like"/>
    <property type="match status" value="1"/>
</dbReference>
<feature type="domain" description="L27" evidence="20">
    <location>
        <begin position="147"/>
        <end position="204"/>
    </location>
</feature>
<dbReference type="InterPro" id="IPR015145">
    <property type="entry name" value="L27_N"/>
</dbReference>
<feature type="domain" description="L27" evidence="20">
    <location>
        <begin position="206"/>
        <end position="262"/>
    </location>
</feature>
<dbReference type="CDD" id="cd12036">
    <property type="entry name" value="SH3_MPP5"/>
    <property type="match status" value="1"/>
</dbReference>
<dbReference type="SUPFAM" id="SSF50156">
    <property type="entry name" value="PDZ domain-like"/>
    <property type="match status" value="1"/>
</dbReference>
<protein>
    <recommendedName>
        <fullName evidence="13">Protein PALS1</fullName>
    </recommendedName>
    <alternativeName>
        <fullName evidence="14">Protein associated with Lin-7 1</fullName>
    </alternativeName>
</protein>
<dbReference type="PROSITE" id="PS50106">
    <property type="entry name" value="PDZ"/>
    <property type="match status" value="1"/>
</dbReference>
<sequence length="703" mass="79375">MQNLSLVSLASLAHTFPREPHPCIMTTSHLNGHVSESEERAAGTSDAPDSSGHWHREMAVDCPGDLGARTLPVRRSAQLERIRQQQEDRRRREEEGRNRQELEVNSSMRLKKLAQNPKVGIDNPTFEPLEGPGMSLGQLQGFSGAPRLLDLEELLMSLKQVQHCLGDAQSQEDVELVLQLVQKPDFQKAFSIHNAVALHMNRPSPPFPLTDHAQSLVHEVQAMLHNSSQKEGLDLCTLLKSPHMLALMLAHDSVAEQEMQPEPMGPLDSPCETLTQWGGETVKIVRIEKAKDIPLGATVRNDMDSVIISRIVKGGAAERSGLLHEGDEILEINGVEIRGKDVNEVFDILAEMHGTLTFILIPSPHTKPPPIKETVVHVKAHFDYDPSDDPYVPCRELGLCFQKGDILHIISQDDPNWWQAYRDGDEENQPLAGLVPGKTFQQQREAMKQTIEEDKEPEKSGKLWCAKKNKKKRKKLLYNANKTDDYDNEEILTYEEMALYHQPANRKRPIALIGPPNCGQNELRQRLLSSEPDRFGGAVPHTTRNRRDGEVNGRDYHFVSRQAFEMDAAAGKFIESGEFEKNLYGTSTDSVRQLINSGKICLLCLHTQSLKVLRSSDLKPYIIFIAPPSQERLRALLAKDNKNPKPEELRDIIEKAREMEQNFGHLFDAAIVNIDQDKAYQELLRLINKLDTEPQWVPSSWLR</sequence>
<evidence type="ECO:0000256" key="1">
    <source>
        <dbReference type="ARBA" id="ARBA00004202"/>
    </source>
</evidence>
<evidence type="ECO:0000259" key="20">
    <source>
        <dbReference type="PROSITE" id="PS51022"/>
    </source>
</evidence>
<dbReference type="GO" id="GO:0048699">
    <property type="term" value="P:generation of neurons"/>
    <property type="evidence" value="ECO:0007669"/>
    <property type="project" value="UniProtKB-ARBA"/>
</dbReference>
<evidence type="ECO:0000256" key="13">
    <source>
        <dbReference type="ARBA" id="ARBA00024392"/>
    </source>
</evidence>
<dbReference type="CDD" id="cd00071">
    <property type="entry name" value="GMPK"/>
    <property type="match status" value="1"/>
</dbReference>
<dbReference type="Pfam" id="PF07653">
    <property type="entry name" value="SH3_2"/>
    <property type="match status" value="1"/>
</dbReference>
<dbReference type="InterPro" id="IPR050716">
    <property type="entry name" value="MAGUK"/>
</dbReference>
<keyword evidence="7" id="KW-1003">Cell membrane</keyword>
<feature type="domain" description="SH3" evidence="17">
    <location>
        <begin position="373"/>
        <end position="445"/>
    </location>
</feature>
<feature type="domain" description="Guanylate kinase-like" evidence="18">
    <location>
        <begin position="507"/>
        <end position="688"/>
    </location>
</feature>
<dbReference type="SUPFAM" id="SSF101288">
    <property type="entry name" value="L27 domain"/>
    <property type="match status" value="2"/>
</dbReference>
<dbReference type="Pfam" id="PF00595">
    <property type="entry name" value="PDZ"/>
    <property type="match status" value="1"/>
</dbReference>
<evidence type="ECO:0000259" key="19">
    <source>
        <dbReference type="PROSITE" id="PS50106"/>
    </source>
</evidence>
<dbReference type="PROSITE" id="PS50002">
    <property type="entry name" value="SH3"/>
    <property type="match status" value="1"/>
</dbReference>
<dbReference type="GO" id="GO:0007420">
    <property type="term" value="P:brain development"/>
    <property type="evidence" value="ECO:0007669"/>
    <property type="project" value="UniProtKB-ARBA"/>
</dbReference>
<dbReference type="Gene3D" id="1.10.287.650">
    <property type="entry name" value="L27 domain"/>
    <property type="match status" value="1"/>
</dbReference>
<dbReference type="SUPFAM" id="SSF50044">
    <property type="entry name" value="SH3-domain"/>
    <property type="match status" value="1"/>
</dbReference>
<dbReference type="InterPro" id="IPR027417">
    <property type="entry name" value="P-loop_NTPase"/>
</dbReference>
<dbReference type="Proteomes" id="UP000327468">
    <property type="component" value="Chromosome 10"/>
</dbReference>
<dbReference type="AlphaFoldDB" id="A0A5N5N7H9"/>
<dbReference type="FunFam" id="2.30.30.40:FF:000105">
    <property type="entry name" value="MAGUK p55 subfamily member 5"/>
    <property type="match status" value="1"/>
</dbReference>
<dbReference type="FunFam" id="2.30.42.10:FF:000088">
    <property type="entry name" value="MAGUK p55 subfamily member 5"/>
    <property type="match status" value="1"/>
</dbReference>
<dbReference type="GO" id="GO:0016324">
    <property type="term" value="C:apical plasma membrane"/>
    <property type="evidence" value="ECO:0007669"/>
    <property type="project" value="UniProtKB-SubCell"/>
</dbReference>
<evidence type="ECO:0000256" key="6">
    <source>
        <dbReference type="ARBA" id="ARBA00022443"/>
    </source>
</evidence>
<evidence type="ECO:0000256" key="2">
    <source>
        <dbReference type="ARBA" id="ARBA00004221"/>
    </source>
</evidence>
<evidence type="ECO:0000313" key="21">
    <source>
        <dbReference type="EMBL" id="KAB5562526.1"/>
    </source>
</evidence>
<keyword evidence="10" id="KW-0067">ATP-binding</keyword>
<evidence type="ECO:0000256" key="9">
    <source>
        <dbReference type="ARBA" id="ARBA00022741"/>
    </source>
</evidence>
<name>A0A5N5N7H9_PANHP</name>
<dbReference type="FunFam" id="3.30.63.10:FF:000002">
    <property type="entry name" value="Guanylate kinase 1"/>
    <property type="match status" value="1"/>
</dbReference>
<dbReference type="Pfam" id="PF09060">
    <property type="entry name" value="L27_N"/>
    <property type="match status" value="1"/>
</dbReference>
<evidence type="ECO:0000256" key="16">
    <source>
        <dbReference type="SAM" id="MobiDB-lite"/>
    </source>
</evidence>
<evidence type="ECO:0000256" key="8">
    <source>
        <dbReference type="ARBA" id="ARBA00022737"/>
    </source>
</evidence>
<dbReference type="SUPFAM" id="SSF52540">
    <property type="entry name" value="P-loop containing nucleoside triphosphate hydrolases"/>
    <property type="match status" value="1"/>
</dbReference>
<keyword evidence="8" id="KW-0677">Repeat</keyword>
<feature type="region of interest" description="Disordered" evidence="16">
    <location>
        <begin position="80"/>
        <end position="105"/>
    </location>
</feature>
<dbReference type="PANTHER" id="PTHR23122">
    <property type="entry name" value="MEMBRANE-ASSOCIATED GUANYLATE KINASE MAGUK"/>
    <property type="match status" value="1"/>
</dbReference>
<dbReference type="GO" id="GO:0005923">
    <property type="term" value="C:bicellular tight junction"/>
    <property type="evidence" value="ECO:0007669"/>
    <property type="project" value="UniProtKB-SubCell"/>
</dbReference>
<dbReference type="Gene3D" id="2.30.42.10">
    <property type="match status" value="1"/>
</dbReference>
<dbReference type="GO" id="GO:0008104">
    <property type="term" value="P:intracellular protein localization"/>
    <property type="evidence" value="ECO:0007669"/>
    <property type="project" value="UniProtKB-ARBA"/>
</dbReference>
<evidence type="ECO:0000313" key="22">
    <source>
        <dbReference type="Proteomes" id="UP000327468"/>
    </source>
</evidence>
<keyword evidence="22" id="KW-1185">Reference proteome</keyword>
<keyword evidence="6 15" id="KW-0728">SH3 domain</keyword>
<dbReference type="SMART" id="SM00228">
    <property type="entry name" value="PDZ"/>
    <property type="match status" value="1"/>
</dbReference>
<dbReference type="InterPro" id="IPR035601">
    <property type="entry name" value="MPP5_SH3"/>
</dbReference>
<dbReference type="PROSITE" id="PS50052">
    <property type="entry name" value="GUANYLATE_KINASE_2"/>
    <property type="match status" value="1"/>
</dbReference>
<dbReference type="InterPro" id="IPR004172">
    <property type="entry name" value="L27_dom"/>
</dbReference>
<comment type="subcellular location">
    <subcellularLocation>
        <location evidence="2">Apical cell membrane</location>
    </subcellularLocation>
    <subcellularLocation>
        <location evidence="3">Cell junction</location>
        <location evidence="3">Tight junction</location>
    </subcellularLocation>
    <subcellularLocation>
        <location evidence="1">Cell membrane</location>
        <topology evidence="1">Peripheral membrane protein</topology>
    </subcellularLocation>
</comment>
<evidence type="ECO:0000256" key="5">
    <source>
        <dbReference type="ARBA" id="ARBA00022427"/>
    </source>
</evidence>
<organism evidence="21 22">
    <name type="scientific">Pangasianodon hypophthalmus</name>
    <name type="common">Striped catfish</name>
    <name type="synonym">Helicophagus hypophthalmus</name>
    <dbReference type="NCBI Taxonomy" id="310915"/>
    <lineage>
        <taxon>Eukaryota</taxon>
        <taxon>Metazoa</taxon>
        <taxon>Chordata</taxon>
        <taxon>Craniata</taxon>
        <taxon>Vertebrata</taxon>
        <taxon>Euteleostomi</taxon>
        <taxon>Actinopterygii</taxon>
        <taxon>Neopterygii</taxon>
        <taxon>Teleostei</taxon>
        <taxon>Ostariophysi</taxon>
        <taxon>Siluriformes</taxon>
        <taxon>Pangasiidae</taxon>
        <taxon>Pangasianodon</taxon>
    </lineage>
</organism>
<dbReference type="SMART" id="SM00326">
    <property type="entry name" value="SH3"/>
    <property type="match status" value="1"/>
</dbReference>
<comment type="caution">
    <text evidence="21">The sequence shown here is derived from an EMBL/GenBank/DDBJ whole genome shotgun (WGS) entry which is preliminary data.</text>
</comment>
<comment type="similarity">
    <text evidence="4">Belongs to the MAGUK family.</text>
</comment>
<evidence type="ECO:0000256" key="3">
    <source>
        <dbReference type="ARBA" id="ARBA00004435"/>
    </source>
</evidence>
<dbReference type="PROSITE" id="PS00856">
    <property type="entry name" value="GUANYLATE_KINASE_1"/>
    <property type="match status" value="1"/>
</dbReference>
<proteinExistence type="inferred from homology"/>
<keyword evidence="12" id="KW-0472">Membrane</keyword>
<evidence type="ECO:0000256" key="15">
    <source>
        <dbReference type="PROSITE-ProRule" id="PRU00192"/>
    </source>
</evidence>
<evidence type="ECO:0000256" key="14">
    <source>
        <dbReference type="ARBA" id="ARBA00031033"/>
    </source>
</evidence>
<dbReference type="InterPro" id="IPR008144">
    <property type="entry name" value="Guanylate_kin-like_dom"/>
</dbReference>
<evidence type="ECO:0000256" key="11">
    <source>
        <dbReference type="ARBA" id="ARBA00022949"/>
    </source>
</evidence>
<keyword evidence="9" id="KW-0547">Nucleotide-binding</keyword>
<keyword evidence="11" id="KW-0965">Cell junction</keyword>
<dbReference type="EMBL" id="VFJC01000011">
    <property type="protein sequence ID" value="KAB5562526.1"/>
    <property type="molecule type" value="Genomic_DNA"/>
</dbReference>
<dbReference type="Gene3D" id="2.30.30.40">
    <property type="entry name" value="SH3 Domains"/>
    <property type="match status" value="1"/>
</dbReference>
<dbReference type="PROSITE" id="PS51022">
    <property type="entry name" value="L27"/>
    <property type="match status" value="2"/>
</dbReference>
<feature type="compositionally biased region" description="Basic and acidic residues" evidence="16">
    <location>
        <begin position="80"/>
        <end position="102"/>
    </location>
</feature>
<accession>A0A5N5N7H9</accession>
<gene>
    <name evidence="21" type="ORF">PHYPO_G00018790</name>
</gene>
<dbReference type="Gene3D" id="1.20.1440.360">
    <property type="match status" value="1"/>
</dbReference>
<evidence type="ECO:0000256" key="10">
    <source>
        <dbReference type="ARBA" id="ARBA00022840"/>
    </source>
</evidence>
<dbReference type="Pfam" id="PF02828">
    <property type="entry name" value="L27"/>
    <property type="match status" value="1"/>
</dbReference>
<reference evidence="21 22" key="1">
    <citation type="submission" date="2019-06" db="EMBL/GenBank/DDBJ databases">
        <title>A chromosome-scale genome assembly of the striped catfish, Pangasianodon hypophthalmus.</title>
        <authorList>
            <person name="Wen M."/>
            <person name="Zahm M."/>
            <person name="Roques C."/>
            <person name="Cabau C."/>
            <person name="Klopp C."/>
            <person name="Donnadieu C."/>
            <person name="Jouanno E."/>
            <person name="Avarre J.-C."/>
            <person name="Campet M."/>
            <person name="Ha T.T.T."/>
            <person name="Dugue R."/>
            <person name="Lampietro C."/>
            <person name="Louis A."/>
            <person name="Herpin A."/>
            <person name="Echchiki A."/>
            <person name="Berthelot C."/>
            <person name="Parey E."/>
            <person name="Roest-Crollius H."/>
            <person name="Braasch I."/>
            <person name="Postlethwait J."/>
            <person name="Bobe J."/>
            <person name="Montfort J."/>
            <person name="Bouchez O."/>
            <person name="Begum T."/>
            <person name="Schartl M."/>
            <person name="Guiguen Y."/>
        </authorList>
    </citation>
    <scope>NUCLEOTIDE SEQUENCE [LARGE SCALE GENOMIC DNA]</scope>
    <source>
        <strain evidence="21 22">Indonesia</strain>
        <tissue evidence="21">Blood</tissue>
    </source>
</reference>